<keyword evidence="14" id="KW-1185">Reference proteome</keyword>
<feature type="compositionally biased region" description="Basic and acidic residues" evidence="11">
    <location>
        <begin position="473"/>
        <end position="483"/>
    </location>
</feature>
<dbReference type="PANTHER" id="PTHR24056">
    <property type="entry name" value="CELL DIVISION PROTEIN KINASE"/>
    <property type="match status" value="1"/>
</dbReference>
<evidence type="ECO:0000313" key="13">
    <source>
        <dbReference type="EMBL" id="CUS15262.1"/>
    </source>
</evidence>
<dbReference type="FunFam" id="3.30.200.20:FF:000124">
    <property type="entry name" value="Cyclin-dependent kinase 4"/>
    <property type="match status" value="1"/>
</dbReference>
<name>A0A292Q633_9PEZI</name>
<reference evidence="13" key="1">
    <citation type="submission" date="2015-10" db="EMBL/GenBank/DDBJ databases">
        <authorList>
            <person name="Regsiter A."/>
            <person name="william w."/>
        </authorList>
    </citation>
    <scope>NUCLEOTIDE SEQUENCE</scope>
    <source>
        <strain evidence="13">Montdore</strain>
    </source>
</reference>
<dbReference type="AlphaFoldDB" id="A0A292Q633"/>
<keyword evidence="6" id="KW-0418">Kinase</keyword>
<dbReference type="InterPro" id="IPR000719">
    <property type="entry name" value="Prot_kinase_dom"/>
</dbReference>
<dbReference type="EC" id="2.7.11.22" evidence="2"/>
<dbReference type="InterPro" id="IPR011009">
    <property type="entry name" value="Kinase-like_dom_sf"/>
</dbReference>
<dbReference type="SMART" id="SM00220">
    <property type="entry name" value="S_TKc"/>
    <property type="match status" value="1"/>
</dbReference>
<dbReference type="InterPro" id="IPR017441">
    <property type="entry name" value="Protein_kinase_ATP_BS"/>
</dbReference>
<dbReference type="SUPFAM" id="SSF56112">
    <property type="entry name" value="Protein kinase-like (PK-like)"/>
    <property type="match status" value="1"/>
</dbReference>
<evidence type="ECO:0000256" key="3">
    <source>
        <dbReference type="ARBA" id="ARBA00022527"/>
    </source>
</evidence>
<evidence type="ECO:0000256" key="2">
    <source>
        <dbReference type="ARBA" id="ARBA00012425"/>
    </source>
</evidence>
<comment type="catalytic activity">
    <reaction evidence="9">
        <text>L-seryl-[protein] + ATP = O-phospho-L-seryl-[protein] + ADP + H(+)</text>
        <dbReference type="Rhea" id="RHEA:17989"/>
        <dbReference type="Rhea" id="RHEA-COMP:9863"/>
        <dbReference type="Rhea" id="RHEA-COMP:11604"/>
        <dbReference type="ChEBI" id="CHEBI:15378"/>
        <dbReference type="ChEBI" id="CHEBI:29999"/>
        <dbReference type="ChEBI" id="CHEBI:30616"/>
        <dbReference type="ChEBI" id="CHEBI:83421"/>
        <dbReference type="ChEBI" id="CHEBI:456216"/>
        <dbReference type="EC" id="2.7.11.22"/>
    </reaction>
</comment>
<evidence type="ECO:0000256" key="7">
    <source>
        <dbReference type="ARBA" id="ARBA00022840"/>
    </source>
</evidence>
<gene>
    <name evidence="13" type="ORF">GSTUAT00000519001</name>
</gene>
<accession>A0A292Q633</accession>
<dbReference type="PROSITE" id="PS00107">
    <property type="entry name" value="PROTEIN_KINASE_ATP"/>
    <property type="match status" value="1"/>
</dbReference>
<dbReference type="FunFam" id="1.10.510.10:FF:000624">
    <property type="entry name" value="Mitogen-activated protein kinase"/>
    <property type="match status" value="1"/>
</dbReference>
<dbReference type="Pfam" id="PF00069">
    <property type="entry name" value="Pkinase"/>
    <property type="match status" value="1"/>
</dbReference>
<dbReference type="GO" id="GO:0005524">
    <property type="term" value="F:ATP binding"/>
    <property type="evidence" value="ECO:0007669"/>
    <property type="project" value="UniProtKB-UniRule"/>
</dbReference>
<evidence type="ECO:0000256" key="1">
    <source>
        <dbReference type="ARBA" id="ARBA00006485"/>
    </source>
</evidence>
<evidence type="ECO:0000259" key="12">
    <source>
        <dbReference type="PROSITE" id="PS50011"/>
    </source>
</evidence>
<keyword evidence="3" id="KW-0723">Serine/threonine-protein kinase</keyword>
<evidence type="ECO:0000256" key="4">
    <source>
        <dbReference type="ARBA" id="ARBA00022679"/>
    </source>
</evidence>
<dbReference type="Gene3D" id="3.30.200.20">
    <property type="entry name" value="Phosphorylase Kinase, domain 1"/>
    <property type="match status" value="1"/>
</dbReference>
<evidence type="ECO:0000256" key="9">
    <source>
        <dbReference type="ARBA" id="ARBA00048367"/>
    </source>
</evidence>
<dbReference type="Gene3D" id="1.10.510.10">
    <property type="entry name" value="Transferase(Phosphotransferase) domain 1"/>
    <property type="match status" value="1"/>
</dbReference>
<dbReference type="GO" id="GO:0007346">
    <property type="term" value="P:regulation of mitotic cell cycle"/>
    <property type="evidence" value="ECO:0007669"/>
    <property type="project" value="TreeGrafter"/>
</dbReference>
<feature type="domain" description="Protein kinase" evidence="12">
    <location>
        <begin position="152"/>
        <end position="450"/>
    </location>
</feature>
<keyword evidence="4" id="KW-0808">Transferase</keyword>
<feature type="binding site" evidence="10">
    <location>
        <position position="184"/>
    </location>
    <ligand>
        <name>ATP</name>
        <dbReference type="ChEBI" id="CHEBI:30616"/>
    </ligand>
</feature>
<dbReference type="PANTHER" id="PTHR24056:SF508">
    <property type="entry name" value="CYCLIN-DEPENDENT KINASE 10"/>
    <property type="match status" value="1"/>
</dbReference>
<protein>
    <recommendedName>
        <fullName evidence="2">cyclin-dependent kinase</fullName>
        <ecNumber evidence="2">2.7.11.22</ecNumber>
    </recommendedName>
</protein>
<feature type="non-terminal residue" evidence="13">
    <location>
        <position position="526"/>
    </location>
</feature>
<keyword evidence="5 10" id="KW-0547">Nucleotide-binding</keyword>
<dbReference type="PROSITE" id="PS50011">
    <property type="entry name" value="PROTEIN_KINASE_DOM"/>
    <property type="match status" value="1"/>
</dbReference>
<feature type="compositionally biased region" description="Basic residues" evidence="11">
    <location>
        <begin position="516"/>
        <end position="526"/>
    </location>
</feature>
<feature type="region of interest" description="Disordered" evidence="11">
    <location>
        <begin position="473"/>
        <end position="526"/>
    </location>
</feature>
<dbReference type="InterPro" id="IPR050108">
    <property type="entry name" value="CDK"/>
</dbReference>
<evidence type="ECO:0000313" key="14">
    <source>
        <dbReference type="Proteomes" id="UP001412239"/>
    </source>
</evidence>
<keyword evidence="7 10" id="KW-0067">ATP-binding</keyword>
<comment type="similarity">
    <text evidence="1">Belongs to the protein kinase superfamily. CMGC Ser/Thr protein kinase family. CDC2/CDKX subfamily.</text>
</comment>
<proteinExistence type="inferred from homology"/>
<evidence type="ECO:0000256" key="8">
    <source>
        <dbReference type="ARBA" id="ARBA00047811"/>
    </source>
</evidence>
<sequence length="526" mass="59531">MIPSLKLLRHLSLQNLPAPIRPLRNYMVSCVASVNFYRGKLCPKMSELCGVADRCEAEKTKLDLRSTCTKLNVNPALYDISPYRLTASPFLRPLSSSPYRVLSPSTPESPIMDVHDPPRWLSITGQPLPNLEFPNGITANCMKGKCRDIKEFEKLNQLGEGTYGVVHRARDRGSDRKKNIVALKQVRIFDSDRGNGIPITALREISILKSLRHPNVVNVLDVAVGAEFDEIYMVMEYAEQDLANLLDHARVRYSESEVKCLMRQLVEGLEYLHRRDIIHRDIKMSNLLLTADGILKIADFGMAREYSPRPLTPGVVTVWYRAPELLLSANRYSPSVDIWSAGCIMGELILQMPLLPGETETEQFSLIVKLIGSPNDKIWPKMRLLPGIYEKSAGSRGRYYNPPVGAQSENMLERHLKGQTKETIRLINEMLTYDPDRRITASEALRHKYFTREMPPAQRPELIQTFPEIRNERCDDGSHHARGGEGLGKRKAKDAGGSYVFDFPDNGFAESLDGGKKRRRNRDKGE</sequence>
<evidence type="ECO:0000256" key="6">
    <source>
        <dbReference type="ARBA" id="ARBA00022777"/>
    </source>
</evidence>
<evidence type="ECO:0000256" key="10">
    <source>
        <dbReference type="PROSITE-ProRule" id="PRU10141"/>
    </source>
</evidence>
<dbReference type="EMBL" id="LN890948">
    <property type="protein sequence ID" value="CUS15262.1"/>
    <property type="molecule type" value="Genomic_DNA"/>
</dbReference>
<dbReference type="Proteomes" id="UP001412239">
    <property type="component" value="Unassembled WGS sequence"/>
</dbReference>
<evidence type="ECO:0000256" key="11">
    <source>
        <dbReference type="SAM" id="MobiDB-lite"/>
    </source>
</evidence>
<organism evidence="13 14">
    <name type="scientific">Tuber aestivum</name>
    <name type="common">summer truffle</name>
    <dbReference type="NCBI Taxonomy" id="59557"/>
    <lineage>
        <taxon>Eukaryota</taxon>
        <taxon>Fungi</taxon>
        <taxon>Dikarya</taxon>
        <taxon>Ascomycota</taxon>
        <taxon>Pezizomycotina</taxon>
        <taxon>Pezizomycetes</taxon>
        <taxon>Pezizales</taxon>
        <taxon>Tuberaceae</taxon>
        <taxon>Tuber</taxon>
    </lineage>
</organism>
<dbReference type="GO" id="GO:0004693">
    <property type="term" value="F:cyclin-dependent protein serine/threonine kinase activity"/>
    <property type="evidence" value="ECO:0007669"/>
    <property type="project" value="UniProtKB-EC"/>
</dbReference>
<dbReference type="GO" id="GO:0005634">
    <property type="term" value="C:nucleus"/>
    <property type="evidence" value="ECO:0007669"/>
    <property type="project" value="TreeGrafter"/>
</dbReference>
<dbReference type="PROSITE" id="PS00108">
    <property type="entry name" value="PROTEIN_KINASE_ST"/>
    <property type="match status" value="1"/>
</dbReference>
<evidence type="ECO:0000256" key="5">
    <source>
        <dbReference type="ARBA" id="ARBA00022741"/>
    </source>
</evidence>
<dbReference type="InterPro" id="IPR008271">
    <property type="entry name" value="Ser/Thr_kinase_AS"/>
</dbReference>
<comment type="catalytic activity">
    <reaction evidence="8">
        <text>L-threonyl-[protein] + ATP = O-phospho-L-threonyl-[protein] + ADP + H(+)</text>
        <dbReference type="Rhea" id="RHEA:46608"/>
        <dbReference type="Rhea" id="RHEA-COMP:11060"/>
        <dbReference type="Rhea" id="RHEA-COMP:11605"/>
        <dbReference type="ChEBI" id="CHEBI:15378"/>
        <dbReference type="ChEBI" id="CHEBI:30013"/>
        <dbReference type="ChEBI" id="CHEBI:30616"/>
        <dbReference type="ChEBI" id="CHEBI:61977"/>
        <dbReference type="ChEBI" id="CHEBI:456216"/>
        <dbReference type="EC" id="2.7.11.22"/>
    </reaction>
</comment>